<organism evidence="1 2">
    <name type="scientific">Hymenobacter oligotrophus</name>
    <dbReference type="NCBI Taxonomy" id="2319843"/>
    <lineage>
        <taxon>Bacteria</taxon>
        <taxon>Pseudomonadati</taxon>
        <taxon>Bacteroidota</taxon>
        <taxon>Cytophagia</taxon>
        <taxon>Cytophagales</taxon>
        <taxon>Hymenobacteraceae</taxon>
        <taxon>Hymenobacter</taxon>
    </lineage>
</organism>
<dbReference type="EMBL" id="CP032317">
    <property type="protein sequence ID" value="AYA36587.1"/>
    <property type="molecule type" value="Genomic_DNA"/>
</dbReference>
<name>A0A3B7RR10_9BACT</name>
<keyword evidence="2" id="KW-1185">Reference proteome</keyword>
<dbReference type="PROSITE" id="PS51257">
    <property type="entry name" value="PROKAR_LIPOPROTEIN"/>
    <property type="match status" value="1"/>
</dbReference>
<proteinExistence type="predicted"/>
<dbReference type="RefSeq" id="WP_119444168.1">
    <property type="nucleotide sequence ID" value="NZ_CP032317.1"/>
</dbReference>
<accession>A0A3B7RR10</accession>
<dbReference type="KEGG" id="hyh:D3Y59_05660"/>
<sequence length="209" mass="22448">MIARIPCLRPAALGCLAALLGSCDSQRTATETADPNPTASTAVPAPNESFRKELSRGDYDFAVHTVGSGSQRQLTLEAKRLGRELMATTTPIEGVVADAVVTNLNNDDYPELLVFMNAAGSGAYGKLVGYEFLSRGRRNLSLPALEGPAAVGYLGHDSFRVEERKIIRTFPVYLPTDPNSSPSGGTRVVEYELPKKEGLITMLGHRTLP</sequence>
<protein>
    <submittedName>
        <fullName evidence="1">Uncharacterized protein</fullName>
    </submittedName>
</protein>
<gene>
    <name evidence="1" type="ORF">D3Y59_05660</name>
</gene>
<dbReference type="OrthoDB" id="946181at2"/>
<reference evidence="1 2" key="1">
    <citation type="submission" date="2018-09" db="EMBL/GenBank/DDBJ databases">
        <title>Hymenobacter medium sp. nov., isolated from R2A medium.</title>
        <authorList>
            <person name="Yingchao G."/>
        </authorList>
    </citation>
    <scope>NUCLEOTIDE SEQUENCE [LARGE SCALE GENOMIC DNA]</scope>
    <source>
        <strain evidence="2">sh-6</strain>
    </source>
</reference>
<dbReference type="AlphaFoldDB" id="A0A3B7RR10"/>
<evidence type="ECO:0000313" key="2">
    <source>
        <dbReference type="Proteomes" id="UP000262802"/>
    </source>
</evidence>
<dbReference type="InterPro" id="IPR038643">
    <property type="entry name" value="PliI_sf"/>
</dbReference>
<dbReference type="Gene3D" id="2.40.128.460">
    <property type="entry name" value="Periplasmic lysozyme inhibitor of I-type lysozyme"/>
    <property type="match status" value="1"/>
</dbReference>
<evidence type="ECO:0000313" key="1">
    <source>
        <dbReference type="EMBL" id="AYA36587.1"/>
    </source>
</evidence>
<dbReference type="Proteomes" id="UP000262802">
    <property type="component" value="Chromosome"/>
</dbReference>